<dbReference type="RefSeq" id="WP_192902985.1">
    <property type="nucleotide sequence ID" value="NZ_QFFZ01000056.1"/>
</dbReference>
<evidence type="ECO:0000256" key="6">
    <source>
        <dbReference type="ARBA" id="ARBA00023125"/>
    </source>
</evidence>
<keyword evidence="6" id="KW-0238">DNA-binding</keyword>
<comment type="caution">
    <text evidence="9">The sequence shown here is derived from an EMBL/GenBank/DDBJ whole genome shotgun (WGS) entry which is preliminary data.</text>
</comment>
<evidence type="ECO:0000256" key="2">
    <source>
        <dbReference type="ARBA" id="ARBA00022763"/>
    </source>
</evidence>
<evidence type="ECO:0000256" key="3">
    <source>
        <dbReference type="ARBA" id="ARBA00022801"/>
    </source>
</evidence>
<keyword evidence="3" id="KW-0378">Hydrolase</keyword>
<evidence type="ECO:0000259" key="8">
    <source>
        <dbReference type="Pfam" id="PF12705"/>
    </source>
</evidence>
<evidence type="ECO:0000256" key="1">
    <source>
        <dbReference type="ARBA" id="ARBA00022741"/>
    </source>
</evidence>
<evidence type="ECO:0000256" key="4">
    <source>
        <dbReference type="ARBA" id="ARBA00022806"/>
    </source>
</evidence>
<keyword evidence="4" id="KW-0347">Helicase</keyword>
<evidence type="ECO:0000313" key="9">
    <source>
        <dbReference type="EMBL" id="TEB09187.1"/>
    </source>
</evidence>
<evidence type="ECO:0000256" key="5">
    <source>
        <dbReference type="ARBA" id="ARBA00022840"/>
    </source>
</evidence>
<dbReference type="EMBL" id="QFFZ01000056">
    <property type="protein sequence ID" value="TEB09187.1"/>
    <property type="molecule type" value="Genomic_DNA"/>
</dbReference>
<proteinExistence type="predicted"/>
<dbReference type="GO" id="GO:0016787">
    <property type="term" value="F:hydrolase activity"/>
    <property type="evidence" value="ECO:0007669"/>
    <property type="project" value="UniProtKB-KW"/>
</dbReference>
<evidence type="ECO:0000313" key="10">
    <source>
        <dbReference type="Proteomes" id="UP000297597"/>
    </source>
</evidence>
<dbReference type="Pfam" id="PF12705">
    <property type="entry name" value="PDDEXK_1"/>
    <property type="match status" value="1"/>
</dbReference>
<protein>
    <recommendedName>
        <fullName evidence="8">PD-(D/E)XK endonuclease-like domain-containing protein</fullName>
    </recommendedName>
</protein>
<dbReference type="InterPro" id="IPR011604">
    <property type="entry name" value="PDDEXK-like_dom_sf"/>
</dbReference>
<keyword evidence="7" id="KW-0234">DNA repair</keyword>
<feature type="domain" description="PD-(D/E)XK endonuclease-like" evidence="8">
    <location>
        <begin position="7"/>
        <end position="247"/>
    </location>
</feature>
<reference evidence="9 10" key="1">
    <citation type="journal article" date="2018" name="Environ. Microbiol.">
        <title>Novel energy conservation strategies and behaviour of Pelotomaculum schinkii driving syntrophic propionate catabolism.</title>
        <authorList>
            <person name="Hidalgo-Ahumada C.A.P."/>
            <person name="Nobu M.K."/>
            <person name="Narihiro T."/>
            <person name="Tamaki H."/>
            <person name="Liu W.T."/>
            <person name="Kamagata Y."/>
            <person name="Stams A.J.M."/>
            <person name="Imachi H."/>
            <person name="Sousa D.Z."/>
        </authorList>
    </citation>
    <scope>NUCLEOTIDE SEQUENCE [LARGE SCALE GENOMIC DNA]</scope>
    <source>
        <strain evidence="9 10">MGP</strain>
    </source>
</reference>
<dbReference type="GO" id="GO:0006281">
    <property type="term" value="P:DNA repair"/>
    <property type="evidence" value="ECO:0007669"/>
    <property type="project" value="UniProtKB-KW"/>
</dbReference>
<keyword evidence="1" id="KW-0547">Nucleotide-binding</keyword>
<keyword evidence="10" id="KW-1185">Reference proteome</keyword>
<accession>A0A4Y7RLK4</accession>
<keyword evidence="2" id="KW-0227">DNA damage</keyword>
<dbReference type="GO" id="GO:0003677">
    <property type="term" value="F:DNA binding"/>
    <property type="evidence" value="ECO:0007669"/>
    <property type="project" value="UniProtKB-KW"/>
</dbReference>
<dbReference type="Gene3D" id="3.90.320.10">
    <property type="match status" value="1"/>
</dbReference>
<dbReference type="InterPro" id="IPR038726">
    <property type="entry name" value="PDDEXK_AddAB-type"/>
</dbReference>
<dbReference type="Proteomes" id="UP000297597">
    <property type="component" value="Unassembled WGS sequence"/>
</dbReference>
<dbReference type="AlphaFoldDB" id="A0A4Y7RLK4"/>
<name>A0A4Y7RLK4_9FIRM</name>
<organism evidence="9 10">
    <name type="scientific">Pelotomaculum propionicicum</name>
    <dbReference type="NCBI Taxonomy" id="258475"/>
    <lineage>
        <taxon>Bacteria</taxon>
        <taxon>Bacillati</taxon>
        <taxon>Bacillota</taxon>
        <taxon>Clostridia</taxon>
        <taxon>Eubacteriales</taxon>
        <taxon>Desulfotomaculaceae</taxon>
        <taxon>Pelotomaculum</taxon>
    </lineage>
</organism>
<sequence length="252" mass="28553">MELPKGHLSISQIRCYLRCPMEYYFRYIEGIPTPPNGSLALGRAVHKGIEHYFRQKLNTGEGPTLAEVLDAFATSFEQYSQEVDWGHENLGKSKDDGVNLLKLYIQEKAHLVIPKAVECQVMIPLAGTYLIGYVDLITEAGDVIDHKMLSRTPPEDRAEHDIQLTCYALAYLTIYGEIPQSVQLNCLVRNKSLKIVTRSATRSLQDINWFNRLTEDVARAIRAGIFYSNPDNFMCTPTACGYWELCHSGREC</sequence>
<dbReference type="GO" id="GO:0004386">
    <property type="term" value="F:helicase activity"/>
    <property type="evidence" value="ECO:0007669"/>
    <property type="project" value="UniProtKB-KW"/>
</dbReference>
<gene>
    <name evidence="9" type="ORF">Pmgp_03319</name>
</gene>
<keyword evidence="5" id="KW-0067">ATP-binding</keyword>
<dbReference type="GO" id="GO:0005524">
    <property type="term" value="F:ATP binding"/>
    <property type="evidence" value="ECO:0007669"/>
    <property type="project" value="UniProtKB-KW"/>
</dbReference>
<evidence type="ECO:0000256" key="7">
    <source>
        <dbReference type="ARBA" id="ARBA00023204"/>
    </source>
</evidence>